<keyword evidence="1" id="KW-0812">Transmembrane</keyword>
<dbReference type="RefSeq" id="WP_068736193.1">
    <property type="nucleotide sequence ID" value="NZ_LVYV01000034.1"/>
</dbReference>
<sequence length="212" mass="24122">MIDEFEFSGKEAPFDPLGVMLFKALQVIAFLFFIALLAIKTHDDEGKVDPKLEFMITVSWPDKHPDDIDMFVQDPLGNIVWYRRRETGFMVLDRDDRGGLNDFIMVNGQKVRSPIRQEIVSLRGIVAGEYIVNIYHFAALTGQPVPVTVKVEKLNPKVQVVHYDTVNVDHGGAETTAVRFIMDKTGNVTEVNHDQTSLVQMLNKRYRERKAG</sequence>
<feature type="transmembrane region" description="Helical" evidence="1">
    <location>
        <begin position="20"/>
        <end position="39"/>
    </location>
</feature>
<proteinExistence type="predicted"/>
<name>A0A163YA53_9BRAD</name>
<gene>
    <name evidence="2" type="ORF">A4A58_12945</name>
</gene>
<protein>
    <submittedName>
        <fullName evidence="2">Uncharacterized protein</fullName>
    </submittedName>
</protein>
<dbReference type="OrthoDB" id="8419990at2"/>
<keyword evidence="3" id="KW-1185">Reference proteome</keyword>
<dbReference type="EMBL" id="LVYV01000034">
    <property type="protein sequence ID" value="KZD22000.1"/>
    <property type="molecule type" value="Genomic_DNA"/>
</dbReference>
<reference evidence="2 3" key="1">
    <citation type="submission" date="2016-03" db="EMBL/GenBank/DDBJ databases">
        <title>Microsymbionts genomes from the relict species Vavilovia formosa (Stev.) Fed.</title>
        <authorList>
            <person name="Kopat V."/>
            <person name="Chirak E."/>
            <person name="Kimeklis A."/>
            <person name="Andronov E."/>
        </authorList>
    </citation>
    <scope>NUCLEOTIDE SEQUENCE [LARGE SCALE GENOMIC DNA]</scope>
    <source>
        <strain evidence="2 3">Vaf07</strain>
    </source>
</reference>
<evidence type="ECO:0000256" key="1">
    <source>
        <dbReference type="SAM" id="Phobius"/>
    </source>
</evidence>
<accession>A0A163YA53</accession>
<evidence type="ECO:0000313" key="2">
    <source>
        <dbReference type="EMBL" id="KZD22000.1"/>
    </source>
</evidence>
<keyword evidence="1" id="KW-0472">Membrane</keyword>
<comment type="caution">
    <text evidence="2">The sequence shown here is derived from an EMBL/GenBank/DDBJ whole genome shotgun (WGS) entry which is preliminary data.</text>
</comment>
<keyword evidence="1" id="KW-1133">Transmembrane helix</keyword>
<dbReference type="STRING" id="943830.A4A58_12945"/>
<evidence type="ECO:0000313" key="3">
    <source>
        <dbReference type="Proteomes" id="UP000076574"/>
    </source>
</evidence>
<dbReference type="AlphaFoldDB" id="A0A163YA53"/>
<dbReference type="Proteomes" id="UP000076574">
    <property type="component" value="Unassembled WGS sequence"/>
</dbReference>
<organism evidence="2 3">
    <name type="scientific">Tardiphaga robiniae</name>
    <dbReference type="NCBI Taxonomy" id="943830"/>
    <lineage>
        <taxon>Bacteria</taxon>
        <taxon>Pseudomonadati</taxon>
        <taxon>Pseudomonadota</taxon>
        <taxon>Alphaproteobacteria</taxon>
        <taxon>Hyphomicrobiales</taxon>
        <taxon>Nitrobacteraceae</taxon>
        <taxon>Tardiphaga</taxon>
    </lineage>
</organism>